<keyword evidence="6 9" id="KW-0408">Iron</keyword>
<keyword evidence="9" id="KW-0963">Cytoplasm</keyword>
<keyword evidence="7 9" id="KW-0411">Iron-sulfur</keyword>
<dbReference type="Pfam" id="PF04055">
    <property type="entry name" value="Radical_SAM"/>
    <property type="match status" value="1"/>
</dbReference>
<accession>G9X1B0</accession>
<evidence type="ECO:0000256" key="2">
    <source>
        <dbReference type="ARBA" id="ARBA00017228"/>
    </source>
</evidence>
<dbReference type="InterPro" id="IPR013785">
    <property type="entry name" value="Aldolase_TIM"/>
</dbReference>
<evidence type="ECO:0000313" key="12">
    <source>
        <dbReference type="Proteomes" id="UP000006437"/>
    </source>
</evidence>
<dbReference type="SFLD" id="SFLDG01065">
    <property type="entry name" value="anaerobic_coproporphyrinogen-I"/>
    <property type="match status" value="1"/>
</dbReference>
<evidence type="ECO:0000259" key="10">
    <source>
        <dbReference type="PROSITE" id="PS51918"/>
    </source>
</evidence>
<keyword evidence="4 9" id="KW-0949">S-adenosyl-L-methionine</keyword>
<dbReference type="PROSITE" id="PS51918">
    <property type="entry name" value="RADICAL_SAM"/>
    <property type="match status" value="1"/>
</dbReference>
<dbReference type="SMART" id="SM00729">
    <property type="entry name" value="Elp3"/>
    <property type="match status" value="1"/>
</dbReference>
<dbReference type="GO" id="GO:0051539">
    <property type="term" value="F:4 iron, 4 sulfur cluster binding"/>
    <property type="evidence" value="ECO:0007669"/>
    <property type="project" value="UniProtKB-UniRule"/>
</dbReference>
<evidence type="ECO:0000256" key="9">
    <source>
        <dbReference type="RuleBase" id="RU364116"/>
    </source>
</evidence>
<comment type="subcellular location">
    <subcellularLocation>
        <location evidence="9">Cytoplasm</location>
    </subcellularLocation>
</comment>
<evidence type="ECO:0000256" key="5">
    <source>
        <dbReference type="ARBA" id="ARBA00022723"/>
    </source>
</evidence>
<proteinExistence type="inferred from homology"/>
<dbReference type="Proteomes" id="UP000006437">
    <property type="component" value="Unassembled WGS sequence"/>
</dbReference>
<keyword evidence="9" id="KW-0004">4Fe-4S</keyword>
<dbReference type="NCBIfam" id="TIGR00539">
    <property type="entry name" value="hemN_rel"/>
    <property type="match status" value="1"/>
</dbReference>
<reference evidence="11 12" key="1">
    <citation type="submission" date="2011-08" db="EMBL/GenBank/DDBJ databases">
        <title>The Genome Sequence of Eubacteriaceae bacterium ACC19a.</title>
        <authorList>
            <consortium name="The Broad Institute Genome Sequencing Platform"/>
            <person name="Earl A."/>
            <person name="Ward D."/>
            <person name="Feldgarden M."/>
            <person name="Gevers D."/>
            <person name="Sizova M."/>
            <person name="Hazen A."/>
            <person name="Epstein S."/>
            <person name="Young S.K."/>
            <person name="Zeng Q."/>
            <person name="Gargeya S."/>
            <person name="Fitzgerald M."/>
            <person name="Haas B."/>
            <person name="Abouelleil A."/>
            <person name="Alvarado L."/>
            <person name="Arachchi H.M."/>
            <person name="Berlin A."/>
            <person name="Brown A."/>
            <person name="Chapman S.B."/>
            <person name="Chen Z."/>
            <person name="Dunbar C."/>
            <person name="Freedman E."/>
            <person name="Gearin G."/>
            <person name="Gellesch M."/>
            <person name="Goldberg J."/>
            <person name="Griggs A."/>
            <person name="Gujja S."/>
            <person name="Heiman D."/>
            <person name="Howarth C."/>
            <person name="Larson L."/>
            <person name="Lui A."/>
            <person name="MacDonald P.J.P."/>
            <person name="Montmayeur A."/>
            <person name="Murphy C."/>
            <person name="Neiman D."/>
            <person name="Pearson M."/>
            <person name="Priest M."/>
            <person name="Roberts A."/>
            <person name="Saif S."/>
            <person name="Shea T."/>
            <person name="Shenoy N."/>
            <person name="Sisk P."/>
            <person name="Stolte C."/>
            <person name="Sykes S."/>
            <person name="Wortman J."/>
            <person name="Nusbaum C."/>
            <person name="Birren B."/>
        </authorList>
    </citation>
    <scope>NUCLEOTIDE SEQUENCE [LARGE SCALE GENOMIC DNA]</scope>
    <source>
        <strain evidence="11 12">ACC19a</strain>
    </source>
</reference>
<dbReference type="RefSeq" id="WP_009526370.1">
    <property type="nucleotide sequence ID" value="NZ_JH414571.1"/>
</dbReference>
<dbReference type="HOGENOM" id="CLU_027579_2_2_9"/>
<sequence length="376" mass="44549">MKNLGLYFHIPFCNSKCLYCDFDSGISDYLHKKRYANALMKEIDMAITKYSLNDYKIDTVFIGGGTPTSLDEDLLQNVLQKIDKSFNFSDNLEYTIEMNPNSVTDEKIEIIRESKINRVSIGLQSTNMRELKALGRTHTYEEFLNTYKKLRNKGFTNISIDLMMGIPNQDFKTYEENLRNIISLMPEHISAYMLIIEEDTPFFDMYEKGIISVDDELTLKLYECTINKLQQYGYNQYEFSNFAKKGYECKHNIKYWKVEEYLGFGQNAHSLFGEKRFENYSDEYINRIEKGELPINNVQEHTKKDMYEEWIFLKLRMNEGIYISELDKKFDINFKEKYAGSLEKLYKENLIQEYDKYLRLTTKGIEVSNTVFLEFI</sequence>
<dbReference type="SFLD" id="SFLDF00562">
    <property type="entry name" value="HemN-like__clustered_with_heat"/>
    <property type="match status" value="1"/>
</dbReference>
<dbReference type="SUPFAM" id="SSF102114">
    <property type="entry name" value="Radical SAM enzymes"/>
    <property type="match status" value="1"/>
</dbReference>
<dbReference type="SFLD" id="SFLDG01082">
    <property type="entry name" value="B12-binding_domain_containing"/>
    <property type="match status" value="1"/>
</dbReference>
<gene>
    <name evidence="11" type="ORF">HMPREF9629_02154</name>
</gene>
<dbReference type="BioCyc" id="EBAC796937-HMP:GMGH-2182-MONOMER"/>
<dbReference type="CDD" id="cd01335">
    <property type="entry name" value="Radical_SAM"/>
    <property type="match status" value="1"/>
</dbReference>
<dbReference type="GO" id="GO:0004109">
    <property type="term" value="F:coproporphyrinogen oxidase activity"/>
    <property type="evidence" value="ECO:0007669"/>
    <property type="project" value="InterPro"/>
</dbReference>
<dbReference type="InterPro" id="IPR034505">
    <property type="entry name" value="Coproporphyrinogen-III_oxidase"/>
</dbReference>
<evidence type="ECO:0000313" key="11">
    <source>
        <dbReference type="EMBL" id="EHL14509.1"/>
    </source>
</evidence>
<dbReference type="GO" id="GO:0005737">
    <property type="term" value="C:cytoplasm"/>
    <property type="evidence" value="ECO:0007669"/>
    <property type="project" value="UniProtKB-SubCell"/>
</dbReference>
<evidence type="ECO:0000256" key="8">
    <source>
        <dbReference type="ARBA" id="ARBA00023186"/>
    </source>
</evidence>
<evidence type="ECO:0000256" key="6">
    <source>
        <dbReference type="ARBA" id="ARBA00023004"/>
    </source>
</evidence>
<keyword evidence="8 9" id="KW-0143">Chaperone</keyword>
<organism evidence="11 12">
    <name type="scientific">Peptoanaerobacter stomatis</name>
    <dbReference type="NCBI Taxonomy" id="796937"/>
    <lineage>
        <taxon>Bacteria</taxon>
        <taxon>Bacillati</taxon>
        <taxon>Bacillota</taxon>
        <taxon>Clostridia</taxon>
        <taxon>Peptostreptococcales</taxon>
        <taxon>Filifactoraceae</taxon>
        <taxon>Peptoanaerobacter</taxon>
    </lineage>
</organism>
<dbReference type="Gene3D" id="3.20.20.70">
    <property type="entry name" value="Aldolase class I"/>
    <property type="match status" value="1"/>
</dbReference>
<comment type="similarity">
    <text evidence="1">Belongs to the anaerobic coproporphyrinogen-III oxidase family. HemW subfamily.</text>
</comment>
<dbReference type="InterPro" id="IPR010723">
    <property type="entry name" value="HemN_C"/>
</dbReference>
<evidence type="ECO:0000256" key="1">
    <source>
        <dbReference type="ARBA" id="ARBA00006100"/>
    </source>
</evidence>
<dbReference type="PANTHER" id="PTHR13932">
    <property type="entry name" value="COPROPORPHYRINIGEN III OXIDASE"/>
    <property type="match status" value="1"/>
</dbReference>
<dbReference type="GO" id="GO:0006779">
    <property type="term" value="P:porphyrin-containing compound biosynthetic process"/>
    <property type="evidence" value="ECO:0007669"/>
    <property type="project" value="InterPro"/>
</dbReference>
<comment type="function">
    <text evidence="9">Probably acts as a heme chaperone, transferring heme to an unknown acceptor. Binds one molecule of heme per monomer, possibly covalently. Binds 1 [4Fe-4S] cluster. The cluster is coordinated with 3 cysteines and an exchangeable S-adenosyl-L-methionine.</text>
</comment>
<dbReference type="PATRIC" id="fig|796937.3.peg.1408"/>
<feature type="domain" description="Radical SAM core" evidence="10">
    <location>
        <begin position="1"/>
        <end position="235"/>
    </location>
</feature>
<keyword evidence="3 9" id="KW-0349">Heme</keyword>
<dbReference type="InterPro" id="IPR006638">
    <property type="entry name" value="Elp3/MiaA/NifB-like_rSAM"/>
</dbReference>
<dbReference type="SFLD" id="SFLDF00288">
    <property type="entry name" value="HemN-like__clustered_with_nucl"/>
    <property type="match status" value="1"/>
</dbReference>
<dbReference type="InterPro" id="IPR007197">
    <property type="entry name" value="rSAM"/>
</dbReference>
<evidence type="ECO:0000256" key="3">
    <source>
        <dbReference type="ARBA" id="ARBA00022617"/>
    </source>
</evidence>
<dbReference type="PANTHER" id="PTHR13932:SF5">
    <property type="entry name" value="RADICAL S-ADENOSYL METHIONINE DOMAIN-CONTAINING PROTEIN 1, MITOCHONDRIAL"/>
    <property type="match status" value="1"/>
</dbReference>
<dbReference type="InterPro" id="IPR004559">
    <property type="entry name" value="HemW-like"/>
</dbReference>
<protein>
    <recommendedName>
        <fullName evidence="2 9">Heme chaperone HemW</fullName>
    </recommendedName>
</protein>
<dbReference type="Pfam" id="PF06969">
    <property type="entry name" value="HemN_C"/>
    <property type="match status" value="1"/>
</dbReference>
<comment type="caution">
    <text evidence="11">The sequence shown here is derived from an EMBL/GenBank/DDBJ whole genome shotgun (WGS) entry which is preliminary data.</text>
</comment>
<evidence type="ECO:0000256" key="7">
    <source>
        <dbReference type="ARBA" id="ARBA00023014"/>
    </source>
</evidence>
<name>G9X1B0_9FIRM</name>
<evidence type="ECO:0000256" key="4">
    <source>
        <dbReference type="ARBA" id="ARBA00022691"/>
    </source>
</evidence>
<dbReference type="GO" id="GO:0046872">
    <property type="term" value="F:metal ion binding"/>
    <property type="evidence" value="ECO:0007669"/>
    <property type="project" value="UniProtKB-UniRule"/>
</dbReference>
<dbReference type="AlphaFoldDB" id="G9X1B0"/>
<dbReference type="SFLD" id="SFLDS00029">
    <property type="entry name" value="Radical_SAM"/>
    <property type="match status" value="1"/>
</dbReference>
<dbReference type="InterPro" id="IPR058240">
    <property type="entry name" value="rSAM_sf"/>
</dbReference>
<keyword evidence="5 9" id="KW-0479">Metal-binding</keyword>
<dbReference type="EMBL" id="AFZE01000027">
    <property type="protein sequence ID" value="EHL14509.1"/>
    <property type="molecule type" value="Genomic_DNA"/>
</dbReference>